<comment type="caution">
    <text evidence="1">The sequence shown here is derived from an EMBL/GenBank/DDBJ whole genome shotgun (WGS) entry which is preliminary data.</text>
</comment>
<keyword evidence="2" id="KW-1185">Reference proteome</keyword>
<reference evidence="1" key="1">
    <citation type="submission" date="2023-01" db="EMBL/GenBank/DDBJ databases">
        <authorList>
            <person name="Van Ghelder C."/>
            <person name="Rancurel C."/>
        </authorList>
    </citation>
    <scope>NUCLEOTIDE SEQUENCE</scope>
    <source>
        <strain evidence="1">CNCM I-4278</strain>
    </source>
</reference>
<dbReference type="Proteomes" id="UP001152607">
    <property type="component" value="Unassembled WGS sequence"/>
</dbReference>
<proteinExistence type="predicted"/>
<gene>
    <name evidence="1" type="ORF">PDIGIT_LOCUS5432</name>
</gene>
<name>A0A9W4UB35_9PLEO</name>
<evidence type="ECO:0000313" key="1">
    <source>
        <dbReference type="EMBL" id="CAI6332409.1"/>
    </source>
</evidence>
<dbReference type="EMBL" id="CAOQHR010000003">
    <property type="protein sequence ID" value="CAI6332409.1"/>
    <property type="molecule type" value="Genomic_DNA"/>
</dbReference>
<protein>
    <submittedName>
        <fullName evidence="1">Uncharacterized protein</fullName>
    </submittedName>
</protein>
<organism evidence="1 2">
    <name type="scientific">Periconia digitata</name>
    <dbReference type="NCBI Taxonomy" id="1303443"/>
    <lineage>
        <taxon>Eukaryota</taxon>
        <taxon>Fungi</taxon>
        <taxon>Dikarya</taxon>
        <taxon>Ascomycota</taxon>
        <taxon>Pezizomycotina</taxon>
        <taxon>Dothideomycetes</taxon>
        <taxon>Pleosporomycetidae</taxon>
        <taxon>Pleosporales</taxon>
        <taxon>Massarineae</taxon>
        <taxon>Periconiaceae</taxon>
        <taxon>Periconia</taxon>
    </lineage>
</organism>
<sequence length="95" mass="10777">MPLQVIGHCACIELCVHQEIIVHQCHINSSMCMHARGEGAFLLLFFALGHRGWMDIVSGCTEWWEGLQADQPHTFIIKRGPLRFACIHAVSYQVM</sequence>
<accession>A0A9W4UB35</accession>
<evidence type="ECO:0000313" key="2">
    <source>
        <dbReference type="Proteomes" id="UP001152607"/>
    </source>
</evidence>
<dbReference type="AlphaFoldDB" id="A0A9W4UB35"/>